<proteinExistence type="predicted"/>
<dbReference type="Proteomes" id="UP000595662">
    <property type="component" value="Chromosome 6"/>
</dbReference>
<name>A0A7T6XUN4_PENDI</name>
<dbReference type="GeneID" id="90952706"/>
<reference evidence="1 2" key="1">
    <citation type="submission" date="2020-08" db="EMBL/GenBank/DDBJ databases">
        <title>The completed genome sequence of the pathogenic ascomycete fungus Penicillium digitatum.</title>
        <authorList>
            <person name="Wang M."/>
        </authorList>
    </citation>
    <scope>NUCLEOTIDE SEQUENCE [LARGE SCALE GENOMIC DNA]</scope>
    <source>
        <strain evidence="1 2">PdW03</strain>
    </source>
</reference>
<evidence type="ECO:0000313" key="2">
    <source>
        <dbReference type="Proteomes" id="UP000595662"/>
    </source>
</evidence>
<accession>A0A7T6XUN4</accession>
<organism evidence="1 2">
    <name type="scientific">Penicillium digitatum</name>
    <name type="common">Green mold</name>
    <dbReference type="NCBI Taxonomy" id="36651"/>
    <lineage>
        <taxon>Eukaryota</taxon>
        <taxon>Fungi</taxon>
        <taxon>Dikarya</taxon>
        <taxon>Ascomycota</taxon>
        <taxon>Pezizomycotina</taxon>
        <taxon>Eurotiomycetes</taxon>
        <taxon>Eurotiomycetidae</taxon>
        <taxon>Eurotiales</taxon>
        <taxon>Aspergillaceae</taxon>
        <taxon>Penicillium</taxon>
    </lineage>
</organism>
<dbReference type="RefSeq" id="XP_065957923.1">
    <property type="nucleotide sequence ID" value="XM_066100983.1"/>
</dbReference>
<dbReference type="EMBL" id="CP060779">
    <property type="protein sequence ID" value="QQK47576.1"/>
    <property type="molecule type" value="Genomic_DNA"/>
</dbReference>
<dbReference type="AlphaFoldDB" id="A0A7T6XUN4"/>
<sequence>MGTPDGVPLWVLATELFTWDWIEVKKGIVWMPDHYDRHWRADHGSPQSSSPHSAYAPFRYLEDHIFIDILMPGMKVFIDHANITPLRYPLGFGFARSGRIRFPGPVRRLLPDGMASLCITSRGTSPRYCRHLRVLGF</sequence>
<protein>
    <submittedName>
        <fullName evidence="1">Uncharacterized protein</fullName>
    </submittedName>
</protein>
<gene>
    <name evidence="1" type="ORF">Pdw03_5211</name>
</gene>
<evidence type="ECO:0000313" key="1">
    <source>
        <dbReference type="EMBL" id="QQK47576.1"/>
    </source>
</evidence>